<organism evidence="1 2">
    <name type="scientific">Toxocara canis</name>
    <name type="common">Canine roundworm</name>
    <dbReference type="NCBI Taxonomy" id="6265"/>
    <lineage>
        <taxon>Eukaryota</taxon>
        <taxon>Metazoa</taxon>
        <taxon>Ecdysozoa</taxon>
        <taxon>Nematoda</taxon>
        <taxon>Chromadorea</taxon>
        <taxon>Rhabditida</taxon>
        <taxon>Spirurina</taxon>
        <taxon>Ascaridomorpha</taxon>
        <taxon>Ascaridoidea</taxon>
        <taxon>Toxocaridae</taxon>
        <taxon>Toxocara</taxon>
    </lineage>
</organism>
<evidence type="ECO:0000313" key="2">
    <source>
        <dbReference type="WBParaSite" id="TCNE_0002013601-mRNA-1"/>
    </source>
</evidence>
<evidence type="ECO:0000313" key="1">
    <source>
        <dbReference type="Proteomes" id="UP000050794"/>
    </source>
</evidence>
<dbReference type="Proteomes" id="UP000050794">
    <property type="component" value="Unassembled WGS sequence"/>
</dbReference>
<dbReference type="WBParaSite" id="TCNE_0002013601-mRNA-1">
    <property type="protein sequence ID" value="TCNE_0002013601-mRNA-1"/>
    <property type="gene ID" value="TCNE_0002013601"/>
</dbReference>
<sequence length="183" mass="20160">LKKRDEVQSFRNAVDQNKNVIGACGDSILIQPRNTENAHGQLFHDQKAMSITKICDEWRAVNETRGGKEWLKKRDEVQSFRNAVDQNKNMIGACGDSILIQPRNTKNAHGQLFHDQGAMGEAETGQRGGAVELGLLNMEMELPQKWSLSAELSNDNDVASVDQKGVAVASTRDANAACCHNDK</sequence>
<proteinExistence type="predicted"/>
<accession>A0A183VHB2</accession>
<protein>
    <submittedName>
        <fullName evidence="2">Endonuclease/exonuclease/phosphatase family protein</fullName>
    </submittedName>
</protein>
<dbReference type="AlphaFoldDB" id="A0A183VHB2"/>
<keyword evidence="1" id="KW-1185">Reference proteome</keyword>
<name>A0A183VHB2_TOXCA</name>
<reference evidence="2" key="1">
    <citation type="submission" date="2016-06" db="UniProtKB">
        <authorList>
            <consortium name="WormBaseParasite"/>
        </authorList>
    </citation>
    <scope>IDENTIFICATION</scope>
</reference>